<name>A0A2S8BC86_9MYCO</name>
<organism evidence="2 3">
    <name type="scientific">Mycobacterium talmoniae</name>
    <dbReference type="NCBI Taxonomy" id="1858794"/>
    <lineage>
        <taxon>Bacteria</taxon>
        <taxon>Bacillati</taxon>
        <taxon>Actinomycetota</taxon>
        <taxon>Actinomycetes</taxon>
        <taxon>Mycobacteriales</taxon>
        <taxon>Mycobacteriaceae</taxon>
        <taxon>Mycobacterium</taxon>
    </lineage>
</organism>
<dbReference type="EMBL" id="PPEA01000875">
    <property type="protein sequence ID" value="PQM44268.1"/>
    <property type="molecule type" value="Genomic_DNA"/>
</dbReference>
<accession>A0A2S8BC86</accession>
<reference evidence="2 3" key="1">
    <citation type="journal article" date="2017" name="Int. J. Syst. Evol. Microbiol.">
        <title>Mycobacterium talmoniae sp. nov., a slowly growing mycobacterium isolated from human respiratory samples.</title>
        <authorList>
            <person name="Davidson R.M."/>
            <person name="DeGroote M.A."/>
            <person name="Marola J.L."/>
            <person name="Buss S."/>
            <person name="Jones V."/>
            <person name="McNeil M.R."/>
            <person name="Freifeld A.G."/>
            <person name="Elaine Epperson L."/>
            <person name="Hasan N.A."/>
            <person name="Jackson M."/>
            <person name="Iwen P.C."/>
            <person name="Salfinger M."/>
            <person name="Strong M."/>
        </authorList>
    </citation>
    <scope>NUCLEOTIDE SEQUENCE [LARGE SCALE GENOMIC DNA]</scope>
    <source>
        <strain evidence="2 3">ATCC BAA-2683</strain>
    </source>
</reference>
<proteinExistence type="predicted"/>
<protein>
    <submittedName>
        <fullName evidence="2">Uncharacterized protein</fullName>
    </submittedName>
</protein>
<dbReference type="AlphaFoldDB" id="A0A2S8BC86"/>
<sequence length="126" mass="12087">MATVSCWAAVAALFAAASVSQDRYGRCAATYSSALGPCQAPACTAASSVVNSSAVAVYSVLNAVHAPAAASNGPGPGPLLSNAECTSGGEAIQIGAGICPPSPVVGGRDQGRGARTGRAAILPVSA</sequence>
<dbReference type="Proteomes" id="UP000238296">
    <property type="component" value="Unassembled WGS sequence"/>
</dbReference>
<evidence type="ECO:0000256" key="1">
    <source>
        <dbReference type="SAM" id="SignalP"/>
    </source>
</evidence>
<feature type="chain" id="PRO_5039188315" evidence="1">
    <location>
        <begin position="18"/>
        <end position="126"/>
    </location>
</feature>
<evidence type="ECO:0000313" key="2">
    <source>
        <dbReference type="EMBL" id="PQM44268.1"/>
    </source>
</evidence>
<feature type="signal peptide" evidence="1">
    <location>
        <begin position="1"/>
        <end position="17"/>
    </location>
</feature>
<keyword evidence="1" id="KW-0732">Signal</keyword>
<gene>
    <name evidence="2" type="ORF">C1Y40_05573</name>
</gene>
<comment type="caution">
    <text evidence="2">The sequence shown here is derived from an EMBL/GenBank/DDBJ whole genome shotgun (WGS) entry which is preliminary data.</text>
</comment>
<evidence type="ECO:0000313" key="3">
    <source>
        <dbReference type="Proteomes" id="UP000238296"/>
    </source>
</evidence>